<accession>A0AAV2RLA2</accession>
<organism evidence="1 2">
    <name type="scientific">Meganyctiphanes norvegica</name>
    <name type="common">Northern krill</name>
    <name type="synonym">Thysanopoda norvegica</name>
    <dbReference type="NCBI Taxonomy" id="48144"/>
    <lineage>
        <taxon>Eukaryota</taxon>
        <taxon>Metazoa</taxon>
        <taxon>Ecdysozoa</taxon>
        <taxon>Arthropoda</taxon>
        <taxon>Crustacea</taxon>
        <taxon>Multicrustacea</taxon>
        <taxon>Malacostraca</taxon>
        <taxon>Eumalacostraca</taxon>
        <taxon>Eucarida</taxon>
        <taxon>Euphausiacea</taxon>
        <taxon>Euphausiidae</taxon>
        <taxon>Meganyctiphanes</taxon>
    </lineage>
</organism>
<evidence type="ECO:0000313" key="1">
    <source>
        <dbReference type="EMBL" id="CAL4124877.1"/>
    </source>
</evidence>
<name>A0AAV2RLA2_MEGNR</name>
<dbReference type="Proteomes" id="UP001497623">
    <property type="component" value="Unassembled WGS sequence"/>
</dbReference>
<evidence type="ECO:0008006" key="3">
    <source>
        <dbReference type="Google" id="ProtNLM"/>
    </source>
</evidence>
<feature type="non-terminal residue" evidence="1">
    <location>
        <position position="1"/>
    </location>
</feature>
<comment type="caution">
    <text evidence="1">The sequence shown here is derived from an EMBL/GenBank/DDBJ whole genome shotgun (WGS) entry which is preliminary data.</text>
</comment>
<keyword evidence="2" id="KW-1185">Reference proteome</keyword>
<dbReference type="AlphaFoldDB" id="A0AAV2RLA2"/>
<reference evidence="1 2" key="1">
    <citation type="submission" date="2024-05" db="EMBL/GenBank/DDBJ databases">
        <authorList>
            <person name="Wallberg A."/>
        </authorList>
    </citation>
    <scope>NUCLEOTIDE SEQUENCE [LARGE SCALE GENOMIC DNA]</scope>
</reference>
<sequence length="145" mass="16596">NNPLPIPTKSSTNILGYRTDQRLNGNHHVNALVKKANSAYKSIQRFRSAPEHVNLTLLKSIIRPTFEYAPLPSIMSRNCHLEKLQKLQNKVLRFINGSRLIDRIPNAVLHEKFKIESVRERLLKLANNQVNVLLSQALEQTETLP</sequence>
<feature type="non-terminal residue" evidence="1">
    <location>
        <position position="145"/>
    </location>
</feature>
<gene>
    <name evidence="1" type="ORF">MNOR_LOCUS24835</name>
</gene>
<protein>
    <recommendedName>
        <fullName evidence="3">Tick transposon</fullName>
    </recommendedName>
</protein>
<evidence type="ECO:0000313" key="2">
    <source>
        <dbReference type="Proteomes" id="UP001497623"/>
    </source>
</evidence>
<proteinExistence type="predicted"/>
<dbReference type="EMBL" id="CAXKWB010023108">
    <property type="protein sequence ID" value="CAL4124877.1"/>
    <property type="molecule type" value="Genomic_DNA"/>
</dbReference>